<name>A0ABV8MMH9_9NEIS</name>
<evidence type="ECO:0000313" key="2">
    <source>
        <dbReference type="EMBL" id="MFC4158877.1"/>
    </source>
</evidence>
<dbReference type="RefSeq" id="WP_378162026.1">
    <property type="nucleotide sequence ID" value="NZ_JBHSBU010000001.1"/>
</dbReference>
<dbReference type="InterPro" id="IPR025406">
    <property type="entry name" value="DUF4132"/>
</dbReference>
<dbReference type="Proteomes" id="UP001595791">
    <property type="component" value="Unassembled WGS sequence"/>
</dbReference>
<proteinExistence type="predicted"/>
<sequence length="1235" mass="138081">MFALNPAFAAVCDACTDEEAFLAALQTAYAKQPGGGLDFAPFAAYWRDGTELPASHRQWLAQAVDLGFRPGAGWFGHSEVEQGKEQCCALLYGDCPPEQWPARLERWLTLFQPLLAAHLLILFACADSKHPLPRGITYETVQQAHLSAAQHLLRRMAEGDPAWAGVAAWLKEHGTDPAQVAGQLIAAPDVLYVEKADAATLIALLVLYRSGVEANSLDWWRQLAFNLLNNVTQVGAPINYDARSTLRKALYRPLQPALFSDLAALGAQLGEWEPARSLWHNFDFMHRCLTEPHWLDWLAGLPVAKRVLGSSSGGSPEEIIRHPAAWLSYLQWLQRHELDLPDQLLVTTPEAVHWYRQTLIKLLPQGDLHRKLDSLITILAEVLPPLELVELLLGHASSKTDAIIDDEVCVRLLTPEVLERLFGGPSVAEWLVKWVVLAWPSRALGQDADPDDPDWPAKPADPQLQHWLKHYSARHPDLFAEYSVEEDLLGRDDPERLAQLWRDVRDPTLRKDLFWKLLCGLGRKPGEALVRLCAEAWVGYETDFLNWMRSDDVYFPYGATHPVSNLVRSGHPELLRLVPTLVAHELGQSSWFGRPGELDPQPVREALSKAPAGWDLLEEKGRIKLLPMLDDPTLVVLGSRLAELFASAKAKGLRDLAANWLRQRSLAAIEQSGLLAVDDKSGFTVVTQGLARHPDSAVLPWLRQRVGRKGLDAFVFGLLLDRLEAAGEDTSAYEAEQSLEALQAEAARAKIPATIKKIWNEDFARLFEPLGEAVGQWTLAQIADSRGDLLSREARKLIERLPPARRVDLAEMATTLWVEQNGAEAVTFLMTLVPRYGDERVVNLLVKAVKAWCKTRKQKASAALGWMAKVPGVYGPAQVHVLWESRKFSSSIEENAWKALEAVAAERGLAIADFLDELVPDFGLGADGLVLDVGPYSYRARLFPDFSLKIENDKGKLTASLPKAKAGEDLDKRGVAEQRLKALSKNLKPLLKQQSKKLERALQSGKIWPVERWQRLFMQHPLLAALARGLSWSALDAQGQPLHRFRPTESATLINLDDEDVNLDGVVSVRLTHPVEVDAAERERWLAHFDDYAVPQTIVQWEGVAELPTAEELQQDELIRHRGHVLNRGAMGSLLGKWGYIKGPGEDGARINYHYWIVDDCYTVHLDHTGISVWFEADEEVAIDAFRIRRHHRQADESRHVRLSELPPSLQATLLAQSQALSERGEGYRSNWQSL</sequence>
<organism evidence="2 3">
    <name type="scientific">Chitinimonas lacunae</name>
    <dbReference type="NCBI Taxonomy" id="1963018"/>
    <lineage>
        <taxon>Bacteria</taxon>
        <taxon>Pseudomonadati</taxon>
        <taxon>Pseudomonadota</taxon>
        <taxon>Betaproteobacteria</taxon>
        <taxon>Neisseriales</taxon>
        <taxon>Chitinibacteraceae</taxon>
        <taxon>Chitinimonas</taxon>
    </lineage>
</organism>
<reference evidence="3" key="1">
    <citation type="journal article" date="2019" name="Int. J. Syst. Evol. Microbiol.">
        <title>The Global Catalogue of Microorganisms (GCM) 10K type strain sequencing project: providing services to taxonomists for standard genome sequencing and annotation.</title>
        <authorList>
            <consortium name="The Broad Institute Genomics Platform"/>
            <consortium name="The Broad Institute Genome Sequencing Center for Infectious Disease"/>
            <person name="Wu L."/>
            <person name="Ma J."/>
        </authorList>
    </citation>
    <scope>NUCLEOTIDE SEQUENCE [LARGE SCALE GENOMIC DNA]</scope>
    <source>
        <strain evidence="3">LMG 29894</strain>
    </source>
</reference>
<dbReference type="Pfam" id="PF13569">
    <property type="entry name" value="DUF4132"/>
    <property type="match status" value="1"/>
</dbReference>
<comment type="caution">
    <text evidence="2">The sequence shown here is derived from an EMBL/GenBank/DDBJ whole genome shotgun (WGS) entry which is preliminary data.</text>
</comment>
<dbReference type="EMBL" id="JBHSBU010000001">
    <property type="protein sequence ID" value="MFC4158877.1"/>
    <property type="molecule type" value="Genomic_DNA"/>
</dbReference>
<feature type="domain" description="DUF4132" evidence="1">
    <location>
        <begin position="955"/>
        <end position="1140"/>
    </location>
</feature>
<gene>
    <name evidence="2" type="ORF">ACFOW7_05815</name>
</gene>
<protein>
    <submittedName>
        <fullName evidence="2">DUF4132 domain-containing protein</fullName>
    </submittedName>
</protein>
<evidence type="ECO:0000313" key="3">
    <source>
        <dbReference type="Proteomes" id="UP001595791"/>
    </source>
</evidence>
<evidence type="ECO:0000259" key="1">
    <source>
        <dbReference type="Pfam" id="PF13569"/>
    </source>
</evidence>
<accession>A0ABV8MMH9</accession>
<keyword evidence="3" id="KW-1185">Reference proteome</keyword>